<protein>
    <submittedName>
        <fullName evidence="1">Uncharacterized protein</fullName>
    </submittedName>
</protein>
<comment type="caution">
    <text evidence="1">The sequence shown here is derived from an EMBL/GenBank/DDBJ whole genome shotgun (WGS) entry which is preliminary data.</text>
</comment>
<gene>
    <name evidence="1" type="ORF">A9Q93_04150</name>
</gene>
<dbReference type="EMBL" id="MAAX01000071">
    <property type="protein sequence ID" value="OUS18093.1"/>
    <property type="molecule type" value="Genomic_DNA"/>
</dbReference>
<dbReference type="RefSeq" id="WP_303686122.1">
    <property type="nucleotide sequence ID" value="NZ_CAJXYO010000003.1"/>
</dbReference>
<name>A0A1Z8B6B9_9FLAO</name>
<evidence type="ECO:0000313" key="2">
    <source>
        <dbReference type="Proteomes" id="UP000196102"/>
    </source>
</evidence>
<organism evidence="1 2">
    <name type="scientific">Nonlabens dokdonensis</name>
    <dbReference type="NCBI Taxonomy" id="328515"/>
    <lineage>
        <taxon>Bacteria</taxon>
        <taxon>Pseudomonadati</taxon>
        <taxon>Bacteroidota</taxon>
        <taxon>Flavobacteriia</taxon>
        <taxon>Flavobacteriales</taxon>
        <taxon>Flavobacteriaceae</taxon>
        <taxon>Nonlabens</taxon>
    </lineage>
</organism>
<dbReference type="AlphaFoldDB" id="A0A1Z8B6B9"/>
<reference evidence="2" key="1">
    <citation type="journal article" date="2017" name="Proc. Natl. Acad. Sci. U.S.A.">
        <title>Simulation of Deepwater Horizon oil plume reveals substrate specialization within a complex community of hydrocarbon-degraders.</title>
        <authorList>
            <person name="Hu P."/>
            <person name="Dubinsky E.A."/>
            <person name="Probst A.J."/>
            <person name="Wang J."/>
            <person name="Sieber C.M.K."/>
            <person name="Tom L.M."/>
            <person name="Gardinali P."/>
            <person name="Banfield J.F."/>
            <person name="Atlas R.M."/>
            <person name="Andersen G.L."/>
        </authorList>
    </citation>
    <scope>NUCLEOTIDE SEQUENCE [LARGE SCALE GENOMIC DNA]</scope>
</reference>
<sequence length="233" mass="26719">MVKLKDYLGTLISGVNQARVMADVESAKIAQAYASDNILKHFPIPRFRAQDVELDIPVAIDSFDEQAVEDYQPIDNKSFNSSTYQSMKDAAKVSSFSRETSRFLNSEIAKKSKELEKEMKANESKEIAFLKYEEKMTAAFTDAIEMDKVSVNEREDMINKYRQILKNKVYEDVKTRQVTNTLENAQVIVEASKLRDIPNENIVRIKLKLFEDGMEWHTSEDENGDRTSVLTPE</sequence>
<accession>A0A1Z8B6B9</accession>
<evidence type="ECO:0000313" key="1">
    <source>
        <dbReference type="EMBL" id="OUS18093.1"/>
    </source>
</evidence>
<dbReference type="Proteomes" id="UP000196102">
    <property type="component" value="Unassembled WGS sequence"/>
</dbReference>
<proteinExistence type="predicted"/>